<protein>
    <submittedName>
        <fullName evidence="3">8051_t:CDS:1</fullName>
    </submittedName>
</protein>
<feature type="domain" description="Myb-like" evidence="1">
    <location>
        <begin position="17"/>
        <end position="67"/>
    </location>
</feature>
<dbReference type="InterPro" id="IPR001005">
    <property type="entry name" value="SANT/Myb"/>
</dbReference>
<dbReference type="InterPro" id="IPR017930">
    <property type="entry name" value="Myb_dom"/>
</dbReference>
<dbReference type="AlphaFoldDB" id="A0A9N9DSM2"/>
<comment type="caution">
    <text evidence="3">The sequence shown here is derived from an EMBL/GenBank/DDBJ whole genome shotgun (WGS) entry which is preliminary data.</text>
</comment>
<dbReference type="Gene3D" id="1.10.10.60">
    <property type="entry name" value="Homeodomain-like"/>
    <property type="match status" value="2"/>
</dbReference>
<dbReference type="GO" id="GO:0000978">
    <property type="term" value="F:RNA polymerase II cis-regulatory region sequence-specific DNA binding"/>
    <property type="evidence" value="ECO:0007669"/>
    <property type="project" value="TreeGrafter"/>
</dbReference>
<evidence type="ECO:0000313" key="4">
    <source>
        <dbReference type="Proteomes" id="UP000789739"/>
    </source>
</evidence>
<dbReference type="CDD" id="cd00167">
    <property type="entry name" value="SANT"/>
    <property type="match status" value="1"/>
</dbReference>
<dbReference type="SUPFAM" id="SSF46689">
    <property type="entry name" value="Homeodomain-like"/>
    <property type="match status" value="1"/>
</dbReference>
<evidence type="ECO:0000259" key="1">
    <source>
        <dbReference type="PROSITE" id="PS50090"/>
    </source>
</evidence>
<gene>
    <name evidence="3" type="ORF">PBRASI_LOCUS10056</name>
</gene>
<reference evidence="3" key="1">
    <citation type="submission" date="2021-06" db="EMBL/GenBank/DDBJ databases">
        <authorList>
            <person name="Kallberg Y."/>
            <person name="Tangrot J."/>
            <person name="Rosling A."/>
        </authorList>
    </citation>
    <scope>NUCLEOTIDE SEQUENCE</scope>
    <source>
        <strain evidence="3">BR232B</strain>
    </source>
</reference>
<dbReference type="EMBL" id="CAJVPI010002606">
    <property type="protein sequence ID" value="CAG8646520.1"/>
    <property type="molecule type" value="Genomic_DNA"/>
</dbReference>
<organism evidence="3 4">
    <name type="scientific">Paraglomus brasilianum</name>
    <dbReference type="NCBI Taxonomy" id="144538"/>
    <lineage>
        <taxon>Eukaryota</taxon>
        <taxon>Fungi</taxon>
        <taxon>Fungi incertae sedis</taxon>
        <taxon>Mucoromycota</taxon>
        <taxon>Glomeromycotina</taxon>
        <taxon>Glomeromycetes</taxon>
        <taxon>Paraglomerales</taxon>
        <taxon>Paraglomeraceae</taxon>
        <taxon>Paraglomus</taxon>
    </lineage>
</organism>
<accession>A0A9N9DSM2</accession>
<dbReference type="InterPro" id="IPR050560">
    <property type="entry name" value="MYB_TF"/>
</dbReference>
<proteinExistence type="predicted"/>
<dbReference type="GO" id="GO:0005634">
    <property type="term" value="C:nucleus"/>
    <property type="evidence" value="ECO:0007669"/>
    <property type="project" value="TreeGrafter"/>
</dbReference>
<sequence>MACTVKKSLKSVDVHDKSPRCRRRWSAKDDDLLRFYYNKYKGSWSRIAKELPGRDNRACYNRWINHANPKLKKAPLEKWEIDVLKENYKYYGNQWNLLIKDLEGRTPLQAKNYFYGMKKPSELILLDFIQAIDQGKNVNLSNSE</sequence>
<dbReference type="Pfam" id="PF13921">
    <property type="entry name" value="Myb_DNA-bind_6"/>
    <property type="match status" value="1"/>
</dbReference>
<dbReference type="GO" id="GO:0000981">
    <property type="term" value="F:DNA-binding transcription factor activity, RNA polymerase II-specific"/>
    <property type="evidence" value="ECO:0007669"/>
    <property type="project" value="TreeGrafter"/>
</dbReference>
<dbReference type="Proteomes" id="UP000789739">
    <property type="component" value="Unassembled WGS sequence"/>
</dbReference>
<feature type="domain" description="HTH myb-type" evidence="2">
    <location>
        <begin position="22"/>
        <end position="71"/>
    </location>
</feature>
<evidence type="ECO:0000313" key="3">
    <source>
        <dbReference type="EMBL" id="CAG8646520.1"/>
    </source>
</evidence>
<dbReference type="PANTHER" id="PTHR45614:SF276">
    <property type="entry name" value="CHROMOSOME UNDETERMINED SCAFFOLD_121, WHOLE GENOME SHOTGUN SEQUENCE"/>
    <property type="match status" value="1"/>
</dbReference>
<dbReference type="OrthoDB" id="2143914at2759"/>
<keyword evidence="4" id="KW-1185">Reference proteome</keyword>
<dbReference type="InterPro" id="IPR009057">
    <property type="entry name" value="Homeodomain-like_sf"/>
</dbReference>
<dbReference type="PROSITE" id="PS50090">
    <property type="entry name" value="MYB_LIKE"/>
    <property type="match status" value="1"/>
</dbReference>
<name>A0A9N9DSM2_9GLOM</name>
<dbReference type="PANTHER" id="PTHR45614">
    <property type="entry name" value="MYB PROTEIN-RELATED"/>
    <property type="match status" value="1"/>
</dbReference>
<dbReference type="SMART" id="SM00717">
    <property type="entry name" value="SANT"/>
    <property type="match status" value="2"/>
</dbReference>
<evidence type="ECO:0000259" key="2">
    <source>
        <dbReference type="PROSITE" id="PS51294"/>
    </source>
</evidence>
<dbReference type="PROSITE" id="PS51294">
    <property type="entry name" value="HTH_MYB"/>
    <property type="match status" value="1"/>
</dbReference>